<evidence type="ECO:0000313" key="2">
    <source>
        <dbReference type="EMBL" id="KAJ7736106.1"/>
    </source>
</evidence>
<feature type="compositionally biased region" description="Gly residues" evidence="1">
    <location>
        <begin position="1292"/>
        <end position="1304"/>
    </location>
</feature>
<feature type="region of interest" description="Disordered" evidence="1">
    <location>
        <begin position="39"/>
        <end position="68"/>
    </location>
</feature>
<feature type="compositionally biased region" description="Polar residues" evidence="1">
    <location>
        <begin position="94"/>
        <end position="105"/>
    </location>
</feature>
<dbReference type="Proteomes" id="UP001215598">
    <property type="component" value="Unassembled WGS sequence"/>
</dbReference>
<protein>
    <submittedName>
        <fullName evidence="2">Uncharacterized protein</fullName>
    </submittedName>
</protein>
<dbReference type="EMBL" id="JARKIB010000123">
    <property type="protein sequence ID" value="KAJ7736106.1"/>
    <property type="molecule type" value="Genomic_DNA"/>
</dbReference>
<feature type="region of interest" description="Disordered" evidence="1">
    <location>
        <begin position="581"/>
        <end position="635"/>
    </location>
</feature>
<feature type="compositionally biased region" description="Low complexity" evidence="1">
    <location>
        <begin position="1276"/>
        <end position="1291"/>
    </location>
</feature>
<feature type="region of interest" description="Disordered" evidence="1">
    <location>
        <begin position="92"/>
        <end position="122"/>
    </location>
</feature>
<reference evidence="2" key="1">
    <citation type="submission" date="2023-03" db="EMBL/GenBank/DDBJ databases">
        <title>Massive genome expansion in bonnet fungi (Mycena s.s.) driven by repeated elements and novel gene families across ecological guilds.</title>
        <authorList>
            <consortium name="Lawrence Berkeley National Laboratory"/>
            <person name="Harder C.B."/>
            <person name="Miyauchi S."/>
            <person name="Viragh M."/>
            <person name="Kuo A."/>
            <person name="Thoen E."/>
            <person name="Andreopoulos B."/>
            <person name="Lu D."/>
            <person name="Skrede I."/>
            <person name="Drula E."/>
            <person name="Henrissat B."/>
            <person name="Morin E."/>
            <person name="Kohler A."/>
            <person name="Barry K."/>
            <person name="LaButti K."/>
            <person name="Morin E."/>
            <person name="Salamov A."/>
            <person name="Lipzen A."/>
            <person name="Mereny Z."/>
            <person name="Hegedus B."/>
            <person name="Baldrian P."/>
            <person name="Stursova M."/>
            <person name="Weitz H."/>
            <person name="Taylor A."/>
            <person name="Grigoriev I.V."/>
            <person name="Nagy L.G."/>
            <person name="Martin F."/>
            <person name="Kauserud H."/>
        </authorList>
    </citation>
    <scope>NUCLEOTIDE SEQUENCE</scope>
    <source>
        <strain evidence="2">CBHHK182m</strain>
    </source>
</reference>
<feature type="region of interest" description="Disordered" evidence="1">
    <location>
        <begin position="1271"/>
        <end position="1331"/>
    </location>
</feature>
<feature type="region of interest" description="Disordered" evidence="1">
    <location>
        <begin position="971"/>
        <end position="1014"/>
    </location>
</feature>
<feature type="compositionally biased region" description="Basic and acidic residues" evidence="1">
    <location>
        <begin position="185"/>
        <end position="195"/>
    </location>
</feature>
<feature type="compositionally biased region" description="Polar residues" evidence="1">
    <location>
        <begin position="605"/>
        <end position="620"/>
    </location>
</feature>
<feature type="compositionally biased region" description="Basic and acidic residues" evidence="1">
    <location>
        <begin position="39"/>
        <end position="56"/>
    </location>
</feature>
<gene>
    <name evidence="2" type="ORF">B0H16DRAFT_1730948</name>
</gene>
<organism evidence="2 3">
    <name type="scientific">Mycena metata</name>
    <dbReference type="NCBI Taxonomy" id="1033252"/>
    <lineage>
        <taxon>Eukaryota</taxon>
        <taxon>Fungi</taxon>
        <taxon>Dikarya</taxon>
        <taxon>Basidiomycota</taxon>
        <taxon>Agaricomycotina</taxon>
        <taxon>Agaricomycetes</taxon>
        <taxon>Agaricomycetidae</taxon>
        <taxon>Agaricales</taxon>
        <taxon>Marasmiineae</taxon>
        <taxon>Mycenaceae</taxon>
        <taxon>Mycena</taxon>
    </lineage>
</organism>
<dbReference type="PANTHER" id="PTHR31912:SF34">
    <property type="entry name" value="NOTOCHORD-RELATED PROTEIN"/>
    <property type="match status" value="1"/>
</dbReference>
<accession>A0AAD7MWJ0</accession>
<name>A0AAD7MWJ0_9AGAR</name>
<feature type="compositionally biased region" description="Polar residues" evidence="1">
    <location>
        <begin position="978"/>
        <end position="1014"/>
    </location>
</feature>
<evidence type="ECO:0000256" key="1">
    <source>
        <dbReference type="SAM" id="MobiDB-lite"/>
    </source>
</evidence>
<dbReference type="PANTHER" id="PTHR31912">
    <property type="entry name" value="IP13529P"/>
    <property type="match status" value="1"/>
</dbReference>
<feature type="region of interest" description="Disordered" evidence="1">
    <location>
        <begin position="145"/>
        <end position="195"/>
    </location>
</feature>
<comment type="caution">
    <text evidence="2">The sequence shown here is derived from an EMBL/GenBank/DDBJ whole genome shotgun (WGS) entry which is preliminary data.</text>
</comment>
<proteinExistence type="predicted"/>
<feature type="compositionally biased region" description="Acidic residues" evidence="1">
    <location>
        <begin position="152"/>
        <end position="171"/>
    </location>
</feature>
<feature type="compositionally biased region" description="Low complexity" evidence="1">
    <location>
        <begin position="1305"/>
        <end position="1331"/>
    </location>
</feature>
<evidence type="ECO:0000313" key="3">
    <source>
        <dbReference type="Proteomes" id="UP001215598"/>
    </source>
</evidence>
<sequence length="1331" mass="147308">MAEPDSQAWERVVLSTGQVQYRCLICNDLRPREQRRIAAHEQTDGHKEALQQRQDTHTASTDPPETPAQLPLAAFVADGLHSLLDSLAAPAGYSESQQTSSMNYTPSPQSQRPPPIIDWGLSDNTELEVSPESRAVAQIAQQLSQYLSKDPDSDEELEERSDDGGDQDVEEPTVAVDNGDEFEEPDHGQKRARTRDHTAYSRQWYPWSDRITCTLDVLMHLPRSVFSHRQLELFLWLLKVNNVDDVPSVKSMQELNAMLQKLCGIESIAYDGALGHKYYVNSLAQILAQEMSNPKVRPHLEFYPEDSGKRLEEARQGTRWLEEMPADQTTPMARIGKQDYFIHEPAMLVDGTFCMPVRWFVRDKTLVAKCWDLVVVNRDGGEKWRVIQRETEVSQEKFIKNFPTIKTDLHLYNVPDPSKIKDILDPDTGVLSDWELTDPAVGNPWRERAKGSRVFAFPIWLYCDDTSGNLSKKWNEHNSFLFTPAGLPREESQKEFNIHFLCTSNIAPPLEMLDGILDQLETAQKDGVWAWDSTLNELVLLVPTVLALLGDNPMQSEFACHIGLRGKYFCRACWVKGSDSLDNNESDAAPPPPPGGPQTAAGSDAESQVGSDAGSETSQNSGGSGKKSKGGKRVKESLEQMIGRVKSFVKIGKLRNKTETKTKLRSYFEEASTLHTKTKVEKMRTASGIKDTFQLVFLEKLFDSYKTKRGKEARQAALDAEKRKLPNNTTSPVWRIEGLDPHHDTPVEILHVILLGFVKYLWRDLVQNQLGSNTEKKALLVTRLNSFDVSGLGISPLAGHTLVQYSGSLTGRDFRAIAQAAPFVVYDLVSKDCLATWVALSKLIPLVWQPIIKDVDAHVALLTAEINHFLTCAARWTTRWFNKPKFHILLHLPEHIRRFGPASLFATEAFESFNAIIRAKSVHSNRHAPSRDIARAFAQGNRIRHLLSGGLFMQPSLVTAPAPAAANAAQTMTSASTLAPTQSAPTAANPAQTSTPTSADRGSNTPLISANTSSQGRLELVANRTLSPHQKDWVCAGRGPMSLVATPNTVTQYLGLNDKKRGIHGVCVWDKLPPRSFATTLTGDKLPHSLAANSPLLKTNAAVYLDNGDFCPLDQFVIARRPDRTTFVARVKEILQIMGTVEDLSRRASAILLQSTTIGTAGDPSYEMPAVGVQNQWSLVQMTDILCTVNVQHNCNAQHCGPTGFRYIYQERETTTHTRPVIVHAGVEDDFVLNTGQMRDAINLQPFRTNSQVLDMDTVIEASVLREFHQEKAAKTSQSTTSIPLSSASSRGGRGGGRGRGRGTVGASSAALPATQRLSQLQGESSSSSQV</sequence>
<keyword evidence="3" id="KW-1185">Reference proteome</keyword>